<sequence length="125" mass="13564">MKGNHGGGLALASILFIIVLFECCTSQAQCRAHQRHIPTTNTTRASNSVNFTVSAGNKITVVLCYAEPLCKKNCFCCEYFNPKKCYGTRDECRANCPVCNPRCPPQATMGSEGSLHTAVNSTSPR</sequence>
<dbReference type="AlphaFoldDB" id="A0ABC9FSA2"/>
<dbReference type="Proteomes" id="UP001497457">
    <property type="component" value="Chromosome 7b"/>
</dbReference>
<evidence type="ECO:0000313" key="3">
    <source>
        <dbReference type="Proteomes" id="UP001497457"/>
    </source>
</evidence>
<dbReference type="EMBL" id="OZ075117">
    <property type="protein sequence ID" value="CAL5080799.1"/>
    <property type="molecule type" value="Genomic_DNA"/>
</dbReference>
<feature type="chain" id="PRO_5044819264" evidence="1">
    <location>
        <begin position="31"/>
        <end position="125"/>
    </location>
</feature>
<evidence type="ECO:0000256" key="1">
    <source>
        <dbReference type="SAM" id="SignalP"/>
    </source>
</evidence>
<name>A0ABC9FSA2_9POAL</name>
<protein>
    <submittedName>
        <fullName evidence="2">Uncharacterized protein</fullName>
    </submittedName>
</protein>
<reference evidence="2 3" key="2">
    <citation type="submission" date="2024-10" db="EMBL/GenBank/DDBJ databases">
        <authorList>
            <person name="Ryan C."/>
        </authorList>
    </citation>
    <scope>NUCLEOTIDE SEQUENCE [LARGE SCALE GENOMIC DNA]</scope>
</reference>
<accession>A0ABC9FSA2</accession>
<gene>
    <name evidence="2" type="ORF">URODEC1_LOCUS108274</name>
</gene>
<proteinExistence type="predicted"/>
<keyword evidence="1" id="KW-0732">Signal</keyword>
<reference evidence="3" key="1">
    <citation type="submission" date="2024-06" db="EMBL/GenBank/DDBJ databases">
        <authorList>
            <person name="Ryan C."/>
        </authorList>
    </citation>
    <scope>NUCLEOTIDE SEQUENCE [LARGE SCALE GENOMIC DNA]</scope>
</reference>
<organism evidence="2 3">
    <name type="scientific">Urochloa decumbens</name>
    <dbReference type="NCBI Taxonomy" id="240449"/>
    <lineage>
        <taxon>Eukaryota</taxon>
        <taxon>Viridiplantae</taxon>
        <taxon>Streptophyta</taxon>
        <taxon>Embryophyta</taxon>
        <taxon>Tracheophyta</taxon>
        <taxon>Spermatophyta</taxon>
        <taxon>Magnoliopsida</taxon>
        <taxon>Liliopsida</taxon>
        <taxon>Poales</taxon>
        <taxon>Poaceae</taxon>
        <taxon>PACMAD clade</taxon>
        <taxon>Panicoideae</taxon>
        <taxon>Panicodae</taxon>
        <taxon>Paniceae</taxon>
        <taxon>Melinidinae</taxon>
        <taxon>Urochloa</taxon>
    </lineage>
</organism>
<keyword evidence="3" id="KW-1185">Reference proteome</keyword>
<evidence type="ECO:0000313" key="2">
    <source>
        <dbReference type="EMBL" id="CAL5080799.1"/>
    </source>
</evidence>
<feature type="signal peptide" evidence="1">
    <location>
        <begin position="1"/>
        <end position="30"/>
    </location>
</feature>